<organism evidence="1 2">
    <name type="scientific">Trametes sanguinea</name>
    <dbReference type="NCBI Taxonomy" id="158606"/>
    <lineage>
        <taxon>Eukaryota</taxon>
        <taxon>Fungi</taxon>
        <taxon>Dikarya</taxon>
        <taxon>Basidiomycota</taxon>
        <taxon>Agaricomycotina</taxon>
        <taxon>Agaricomycetes</taxon>
        <taxon>Polyporales</taxon>
        <taxon>Polyporaceae</taxon>
        <taxon>Trametes</taxon>
    </lineage>
</organism>
<evidence type="ECO:0000313" key="1">
    <source>
        <dbReference type="EMBL" id="KAJ3005811.1"/>
    </source>
</evidence>
<sequence length="340" mass="37845">MASVSGRIQRPSNSPDGRAFCPTIELVTEQARTNGRKEQPEWDEEEERGWGIGSLSSPSPSPFFHHLVSAAMDPSFVQNLHALLVQSTSNDTVQLKAATAQLNREFYKNPLCIPGLTQIIAESPEQAVRQLAAVELRKRVSQKDGDLWLQLETEQREQIKVKLPELVLSESSNLVRHSTARVIAAIASIEMPLGTWPQLLPFLEQTCLSAQASHREVGVYILFTILENIVEGFETHIQSFFKLFEKLLQDPESAEVRITTVRALGVVAQYIDVDDKEDIKTFQNLLPGMINVIGQCVEGGNEAGAHIPQLAEFLLRIGGNRNYDADLRVLALNALNWTVQ</sequence>
<protein>
    <submittedName>
        <fullName evidence="1">Uncharacterized protein</fullName>
    </submittedName>
</protein>
<gene>
    <name evidence="1" type="ORF">NUW54_g4176</name>
</gene>
<evidence type="ECO:0000313" key="2">
    <source>
        <dbReference type="Proteomes" id="UP001144978"/>
    </source>
</evidence>
<dbReference type="Proteomes" id="UP001144978">
    <property type="component" value="Unassembled WGS sequence"/>
</dbReference>
<reference evidence="1" key="1">
    <citation type="submission" date="2022-08" db="EMBL/GenBank/DDBJ databases">
        <title>Genome Sequence of Pycnoporus sanguineus.</title>
        <authorList>
            <person name="Buettner E."/>
        </authorList>
    </citation>
    <scope>NUCLEOTIDE SEQUENCE</scope>
    <source>
        <strain evidence="1">CG-C14</strain>
    </source>
</reference>
<accession>A0ACC1Q1S1</accession>
<proteinExistence type="predicted"/>
<keyword evidence="2" id="KW-1185">Reference proteome</keyword>
<dbReference type="EMBL" id="JANSHE010000932">
    <property type="protein sequence ID" value="KAJ3005811.1"/>
    <property type="molecule type" value="Genomic_DNA"/>
</dbReference>
<name>A0ACC1Q1S1_9APHY</name>
<comment type="caution">
    <text evidence="1">The sequence shown here is derived from an EMBL/GenBank/DDBJ whole genome shotgun (WGS) entry which is preliminary data.</text>
</comment>